<evidence type="ECO:0000256" key="1">
    <source>
        <dbReference type="SAM" id="MobiDB-lite"/>
    </source>
</evidence>
<proteinExistence type="predicted"/>
<comment type="caution">
    <text evidence="2">The sequence shown here is derived from an EMBL/GenBank/DDBJ whole genome shotgun (WGS) entry which is preliminary data.</text>
</comment>
<dbReference type="Proteomes" id="UP001150062">
    <property type="component" value="Unassembled WGS sequence"/>
</dbReference>
<keyword evidence="3" id="KW-1185">Reference proteome</keyword>
<dbReference type="EMBL" id="JAOAOG010000032">
    <property type="protein sequence ID" value="KAJ6253314.1"/>
    <property type="molecule type" value="Genomic_DNA"/>
</dbReference>
<accession>A0ABQ8Z911</accession>
<gene>
    <name evidence="2" type="ORF">M0813_01360</name>
</gene>
<evidence type="ECO:0000313" key="2">
    <source>
        <dbReference type="EMBL" id="KAJ6253314.1"/>
    </source>
</evidence>
<name>A0ABQ8Z911_9EUKA</name>
<feature type="compositionally biased region" description="Low complexity" evidence="1">
    <location>
        <begin position="188"/>
        <end position="208"/>
    </location>
</feature>
<feature type="compositionally biased region" description="Basic and acidic residues" evidence="1">
    <location>
        <begin position="173"/>
        <end position="187"/>
    </location>
</feature>
<evidence type="ECO:0000313" key="3">
    <source>
        <dbReference type="Proteomes" id="UP001150062"/>
    </source>
</evidence>
<feature type="region of interest" description="Disordered" evidence="1">
    <location>
        <begin position="167"/>
        <end position="239"/>
    </location>
</feature>
<reference evidence="2" key="1">
    <citation type="submission" date="2022-08" db="EMBL/GenBank/DDBJ databases">
        <title>Novel sulfate-reducing endosymbionts in the free-living metamonad Anaeramoeba.</title>
        <authorList>
            <person name="Jerlstrom-Hultqvist J."/>
            <person name="Cepicka I."/>
            <person name="Gallot-Lavallee L."/>
            <person name="Salas-Leiva D."/>
            <person name="Curtis B.A."/>
            <person name="Zahonova K."/>
            <person name="Pipaliya S."/>
            <person name="Dacks J."/>
            <person name="Roger A.J."/>
        </authorList>
    </citation>
    <scope>NUCLEOTIDE SEQUENCE</scope>
    <source>
        <strain evidence="2">Schooner1</strain>
    </source>
</reference>
<feature type="compositionally biased region" description="Polar residues" evidence="1">
    <location>
        <begin position="221"/>
        <end position="236"/>
    </location>
</feature>
<sequence>MFHSLLFRIHNRLPFSLQTETINYGNGSKRHIFSFGPQRNCSFNSKKVCYINRRRHRSRKRFERKFSFVPFHNIPEENCYPWENCFFGNNENRFCFQNRTNNCVFPFNFFNNIFNPFVTQKHSFSFGKSRIKIKIQKTRCRPSWFNRFIFAPPIHTIQFTKLKFNEDSQTNNKETKSNMDHNIRINEKNNPPNNENNNNNNININMENNNDKNHRMNNNNEQRVNSNIQNNKVFDQNNEKSNGKQFIIKWL</sequence>
<protein>
    <submittedName>
        <fullName evidence="2">Uncharacterized protein</fullName>
    </submittedName>
</protein>
<organism evidence="2 3">
    <name type="scientific">Anaeramoeba flamelloides</name>
    <dbReference type="NCBI Taxonomy" id="1746091"/>
    <lineage>
        <taxon>Eukaryota</taxon>
        <taxon>Metamonada</taxon>
        <taxon>Anaeramoebidae</taxon>
        <taxon>Anaeramoeba</taxon>
    </lineage>
</organism>